<comment type="caution">
    <text evidence="2">The sequence shown here is derived from an EMBL/GenBank/DDBJ whole genome shotgun (WGS) entry which is preliminary data.</text>
</comment>
<dbReference type="AlphaFoldDB" id="A0A232M621"/>
<gene>
    <name evidence="2" type="ORF">Egran_00398</name>
</gene>
<dbReference type="Proteomes" id="UP000243515">
    <property type="component" value="Unassembled WGS sequence"/>
</dbReference>
<proteinExistence type="predicted"/>
<dbReference type="EMBL" id="NPHW01002268">
    <property type="protein sequence ID" value="OXV11841.1"/>
    <property type="molecule type" value="Genomic_DNA"/>
</dbReference>
<dbReference type="OrthoDB" id="5095651at2759"/>
<protein>
    <submittedName>
        <fullName evidence="2">Uncharacterized protein</fullName>
    </submittedName>
</protein>
<evidence type="ECO:0000313" key="3">
    <source>
        <dbReference type="Proteomes" id="UP000243515"/>
    </source>
</evidence>
<feature type="compositionally biased region" description="Basic residues" evidence="1">
    <location>
        <begin position="104"/>
        <end position="116"/>
    </location>
</feature>
<feature type="region of interest" description="Disordered" evidence="1">
    <location>
        <begin position="83"/>
        <end position="138"/>
    </location>
</feature>
<keyword evidence="3" id="KW-1185">Reference proteome</keyword>
<accession>A0A232M621</accession>
<evidence type="ECO:0000313" key="2">
    <source>
        <dbReference type="EMBL" id="OXV11841.1"/>
    </source>
</evidence>
<organism evidence="2 3">
    <name type="scientific">Elaphomyces granulatus</name>
    <dbReference type="NCBI Taxonomy" id="519963"/>
    <lineage>
        <taxon>Eukaryota</taxon>
        <taxon>Fungi</taxon>
        <taxon>Dikarya</taxon>
        <taxon>Ascomycota</taxon>
        <taxon>Pezizomycotina</taxon>
        <taxon>Eurotiomycetes</taxon>
        <taxon>Eurotiomycetidae</taxon>
        <taxon>Eurotiales</taxon>
        <taxon>Elaphomycetaceae</taxon>
        <taxon>Elaphomyces</taxon>
    </lineage>
</organism>
<sequence>MAKGINRDIPFAKDRPTVDEWFDDFLNAVIAVKPSWVEAYRLTKAAEVEDSTLSYRTLANDFRKAVKVPGPNARSRIAKGPTFAGQEAEEMADAPDASTQGKPERRRRTRTHKRRLSRETSISTDDLRKPSTLPDDECDECILVGNPGALDETVSDFDESQELTQLARQALDAIEPSEPNINVEFTKGQQPHPTPPQSPPAAVSPDAGQFTIREELLQRRVFLENRRRRRLPAVSEAIRASTPADTGVSFMWFFYPNVGTTDLEHYYTRHGIPNDRKDTIDDEVAGLDYVTALWSLQA</sequence>
<reference evidence="2 3" key="1">
    <citation type="journal article" date="2015" name="Environ. Microbiol.">
        <title>Metagenome sequence of Elaphomyces granulatus from sporocarp tissue reveals Ascomycota ectomycorrhizal fingerprints of genome expansion and a Proteobacteria-rich microbiome.</title>
        <authorList>
            <person name="Quandt C.A."/>
            <person name="Kohler A."/>
            <person name="Hesse C.N."/>
            <person name="Sharpton T.J."/>
            <person name="Martin F."/>
            <person name="Spatafora J.W."/>
        </authorList>
    </citation>
    <scope>NUCLEOTIDE SEQUENCE [LARGE SCALE GENOMIC DNA]</scope>
    <source>
        <strain evidence="2 3">OSC145934</strain>
    </source>
</reference>
<feature type="region of interest" description="Disordered" evidence="1">
    <location>
        <begin position="183"/>
        <end position="205"/>
    </location>
</feature>
<evidence type="ECO:0000256" key="1">
    <source>
        <dbReference type="SAM" id="MobiDB-lite"/>
    </source>
</evidence>
<name>A0A232M621_9EURO</name>